<feature type="compositionally biased region" description="Basic and acidic residues" evidence="1">
    <location>
        <begin position="52"/>
        <end position="62"/>
    </location>
</feature>
<evidence type="ECO:0000313" key="2">
    <source>
        <dbReference type="EMBL" id="GEN10580.1"/>
    </source>
</evidence>
<name>A0A511T8S2_MYXFU</name>
<protein>
    <submittedName>
        <fullName evidence="2">Uncharacterized protein</fullName>
    </submittedName>
</protein>
<evidence type="ECO:0000313" key="3">
    <source>
        <dbReference type="Proteomes" id="UP000321514"/>
    </source>
</evidence>
<sequence length="81" mass="8916">MEGFGGGIVSAARQGEQGGEQCHTVGRSWLHSRLLEGLRGYGGLRVATLQPGRDEVAQEQRKRQWSQHRAFPRNPGGCSRD</sequence>
<organism evidence="2 3">
    <name type="scientific">Myxococcus fulvus</name>
    <dbReference type="NCBI Taxonomy" id="33"/>
    <lineage>
        <taxon>Bacteria</taxon>
        <taxon>Pseudomonadati</taxon>
        <taxon>Myxococcota</taxon>
        <taxon>Myxococcia</taxon>
        <taxon>Myxococcales</taxon>
        <taxon>Cystobacterineae</taxon>
        <taxon>Myxococcaceae</taxon>
        <taxon>Myxococcus</taxon>
    </lineage>
</organism>
<dbReference type="AlphaFoldDB" id="A0A511T8S2"/>
<evidence type="ECO:0000256" key="1">
    <source>
        <dbReference type="SAM" id="MobiDB-lite"/>
    </source>
</evidence>
<proteinExistence type="predicted"/>
<comment type="caution">
    <text evidence="2">The sequence shown here is derived from an EMBL/GenBank/DDBJ whole genome shotgun (WGS) entry which is preliminary data.</text>
</comment>
<accession>A0A511T8S2</accession>
<reference evidence="2 3" key="1">
    <citation type="submission" date="2019-07" db="EMBL/GenBank/DDBJ databases">
        <title>Whole genome shotgun sequence of Myxococcus fulvus NBRC 100333.</title>
        <authorList>
            <person name="Hosoyama A."/>
            <person name="Uohara A."/>
            <person name="Ohji S."/>
            <person name="Ichikawa N."/>
        </authorList>
    </citation>
    <scope>NUCLEOTIDE SEQUENCE [LARGE SCALE GENOMIC DNA]</scope>
    <source>
        <strain evidence="2 3">NBRC 100333</strain>
    </source>
</reference>
<dbReference type="Proteomes" id="UP000321514">
    <property type="component" value="Unassembled WGS sequence"/>
</dbReference>
<feature type="region of interest" description="Disordered" evidence="1">
    <location>
        <begin position="52"/>
        <end position="81"/>
    </location>
</feature>
<dbReference type="EMBL" id="BJXR01000039">
    <property type="protein sequence ID" value="GEN10580.1"/>
    <property type="molecule type" value="Genomic_DNA"/>
</dbReference>
<gene>
    <name evidence="2" type="ORF">MFU01_56170</name>
</gene>
<feature type="region of interest" description="Disordered" evidence="1">
    <location>
        <begin position="1"/>
        <end position="22"/>
    </location>
</feature>